<dbReference type="PANTHER" id="PTHR30026:SF20">
    <property type="entry name" value="OUTER MEMBRANE PROTEIN TOLC"/>
    <property type="match status" value="1"/>
</dbReference>
<dbReference type="AlphaFoldDB" id="A0A9E2W6J8"/>
<dbReference type="GO" id="GO:0015562">
    <property type="term" value="F:efflux transmembrane transporter activity"/>
    <property type="evidence" value="ECO:0007669"/>
    <property type="project" value="InterPro"/>
</dbReference>
<dbReference type="InterPro" id="IPR051906">
    <property type="entry name" value="TolC-like"/>
</dbReference>
<dbReference type="GO" id="GO:0009279">
    <property type="term" value="C:cell outer membrane"/>
    <property type="evidence" value="ECO:0007669"/>
    <property type="project" value="UniProtKB-SubCell"/>
</dbReference>
<reference evidence="9" key="1">
    <citation type="submission" date="2021-06" db="EMBL/GenBank/DDBJ databases">
        <authorList>
            <person name="Huq M.A."/>
        </authorList>
    </citation>
    <scope>NUCLEOTIDE SEQUENCE</scope>
    <source>
        <strain evidence="9">MAH-26</strain>
    </source>
</reference>
<dbReference type="GO" id="GO:0015288">
    <property type="term" value="F:porin activity"/>
    <property type="evidence" value="ECO:0007669"/>
    <property type="project" value="TreeGrafter"/>
</dbReference>
<keyword evidence="6" id="KW-0472">Membrane</keyword>
<dbReference type="EMBL" id="JAHSPG010000017">
    <property type="protein sequence ID" value="MBV4360124.1"/>
    <property type="molecule type" value="Genomic_DNA"/>
</dbReference>
<feature type="chain" id="PRO_5038494785" evidence="8">
    <location>
        <begin position="24"/>
        <end position="466"/>
    </location>
</feature>
<keyword evidence="8" id="KW-0732">Signal</keyword>
<name>A0A9E2W6J8_9BACT</name>
<evidence type="ECO:0000313" key="10">
    <source>
        <dbReference type="Proteomes" id="UP000812270"/>
    </source>
</evidence>
<dbReference type="Proteomes" id="UP000812270">
    <property type="component" value="Unassembled WGS sequence"/>
</dbReference>
<dbReference type="InterPro" id="IPR003423">
    <property type="entry name" value="OMP_efflux"/>
</dbReference>
<dbReference type="GO" id="GO:1990281">
    <property type="term" value="C:efflux pump complex"/>
    <property type="evidence" value="ECO:0007669"/>
    <property type="project" value="TreeGrafter"/>
</dbReference>
<evidence type="ECO:0000256" key="8">
    <source>
        <dbReference type="SAM" id="SignalP"/>
    </source>
</evidence>
<keyword evidence="4" id="KW-1134">Transmembrane beta strand</keyword>
<accession>A0A9E2W6J8</accession>
<keyword evidence="5" id="KW-0812">Transmembrane</keyword>
<organism evidence="9 10">
    <name type="scientific">Pinibacter aurantiacus</name>
    <dbReference type="NCBI Taxonomy" id="2851599"/>
    <lineage>
        <taxon>Bacteria</taxon>
        <taxon>Pseudomonadati</taxon>
        <taxon>Bacteroidota</taxon>
        <taxon>Chitinophagia</taxon>
        <taxon>Chitinophagales</taxon>
        <taxon>Chitinophagaceae</taxon>
        <taxon>Pinibacter</taxon>
    </lineage>
</organism>
<evidence type="ECO:0000256" key="2">
    <source>
        <dbReference type="ARBA" id="ARBA00007613"/>
    </source>
</evidence>
<feature type="signal peptide" evidence="8">
    <location>
        <begin position="1"/>
        <end position="23"/>
    </location>
</feature>
<keyword evidence="10" id="KW-1185">Reference proteome</keyword>
<evidence type="ECO:0000256" key="4">
    <source>
        <dbReference type="ARBA" id="ARBA00022452"/>
    </source>
</evidence>
<keyword evidence="3" id="KW-0813">Transport</keyword>
<comment type="similarity">
    <text evidence="2">Belongs to the outer membrane factor (OMF) (TC 1.B.17) family.</text>
</comment>
<evidence type="ECO:0000256" key="7">
    <source>
        <dbReference type="ARBA" id="ARBA00023237"/>
    </source>
</evidence>
<proteinExistence type="inferred from homology"/>
<comment type="subcellular location">
    <subcellularLocation>
        <location evidence="1">Cell outer membrane</location>
    </subcellularLocation>
</comment>
<evidence type="ECO:0000256" key="6">
    <source>
        <dbReference type="ARBA" id="ARBA00023136"/>
    </source>
</evidence>
<dbReference type="Pfam" id="PF02321">
    <property type="entry name" value="OEP"/>
    <property type="match status" value="1"/>
</dbReference>
<dbReference type="RefSeq" id="WP_217794393.1">
    <property type="nucleotide sequence ID" value="NZ_JAHSPG010000017.1"/>
</dbReference>
<evidence type="ECO:0000313" key="9">
    <source>
        <dbReference type="EMBL" id="MBV4360124.1"/>
    </source>
</evidence>
<dbReference type="PANTHER" id="PTHR30026">
    <property type="entry name" value="OUTER MEMBRANE PROTEIN TOLC"/>
    <property type="match status" value="1"/>
</dbReference>
<comment type="caution">
    <text evidence="9">The sequence shown here is derived from an EMBL/GenBank/DDBJ whole genome shotgun (WGS) entry which is preliminary data.</text>
</comment>
<gene>
    <name evidence="9" type="ORF">KTO63_23365</name>
</gene>
<keyword evidence="7" id="KW-0998">Cell outer membrane</keyword>
<sequence>MLRRSFFFLTVLSFSGLALPARAQQVLTLKEAIQTALQNYATLKAKANYVNASKAYVKQSQREYLPDLNVSFQQDYGTINGQSGPSYGYKGLSVASAGPALESQNWNAAFGALYLTNVNWDFFTFGRAKEKVKVSASVLDRDQNDLEQEKFQQQVRVAGAYLNLLAAQRFAQSEQNNLDRAVALRNVVVTRVKNGLNAGVDSSLSNAEVSNAKISLTRALDYEQEQENVLAQMMGVAPTEFYLDSLFLKRIPSAINDSSSLKPEDHPLLKYYKSRVAVSDEQAKYFHTFNYPTFSMFGVLQTKGSGFDYDYGQTKLNAYSSGYWDGVNPTRGNYLLGVGMVWNITNPLRIHQQVEAQKFTSKALNDEYELIDQRLRDQKILSETKIKNALANYVEAPIQVKSASDGYLQKSVMYKNGLSNIVDVTQALYTLNRAETDRDIAYSNVWQALLLKAAASGDFGLFINEF</sequence>
<evidence type="ECO:0000256" key="5">
    <source>
        <dbReference type="ARBA" id="ARBA00022692"/>
    </source>
</evidence>
<protein>
    <submittedName>
        <fullName evidence="9">TolC family protein</fullName>
    </submittedName>
</protein>
<evidence type="ECO:0000256" key="1">
    <source>
        <dbReference type="ARBA" id="ARBA00004442"/>
    </source>
</evidence>
<evidence type="ECO:0000256" key="3">
    <source>
        <dbReference type="ARBA" id="ARBA00022448"/>
    </source>
</evidence>